<evidence type="ECO:0000256" key="1">
    <source>
        <dbReference type="SAM" id="MobiDB-lite"/>
    </source>
</evidence>
<proteinExistence type="predicted"/>
<gene>
    <name evidence="3" type="ORF">PCOR1329_LOCUS39752</name>
</gene>
<comment type="caution">
    <text evidence="3">The sequence shown here is derived from an EMBL/GenBank/DDBJ whole genome shotgun (WGS) entry which is preliminary data.</text>
</comment>
<accession>A0ABN9TKP2</accession>
<dbReference type="InterPro" id="IPR013968">
    <property type="entry name" value="PKS_KR"/>
</dbReference>
<feature type="compositionally biased region" description="Low complexity" evidence="1">
    <location>
        <begin position="258"/>
        <end position="272"/>
    </location>
</feature>
<feature type="compositionally biased region" description="Low complexity" evidence="1">
    <location>
        <begin position="279"/>
        <end position="291"/>
    </location>
</feature>
<evidence type="ECO:0000313" key="4">
    <source>
        <dbReference type="Proteomes" id="UP001189429"/>
    </source>
</evidence>
<dbReference type="EMBL" id="CAUYUJ010014802">
    <property type="protein sequence ID" value="CAK0846175.1"/>
    <property type="molecule type" value="Genomic_DNA"/>
</dbReference>
<reference evidence="3" key="1">
    <citation type="submission" date="2023-10" db="EMBL/GenBank/DDBJ databases">
        <authorList>
            <person name="Chen Y."/>
            <person name="Shah S."/>
            <person name="Dougan E. K."/>
            <person name="Thang M."/>
            <person name="Chan C."/>
        </authorList>
    </citation>
    <scope>NUCLEOTIDE SEQUENCE [LARGE SCALE GENOMIC DNA]</scope>
</reference>
<feature type="compositionally biased region" description="Gly residues" evidence="1">
    <location>
        <begin position="213"/>
        <end position="225"/>
    </location>
</feature>
<protein>
    <recommendedName>
        <fullName evidence="2">Ketoreductase (KR) domain-containing protein</fullName>
    </recommendedName>
</protein>
<dbReference type="Gene3D" id="3.40.50.720">
    <property type="entry name" value="NAD(P)-binding Rossmann-like Domain"/>
    <property type="match status" value="1"/>
</dbReference>
<feature type="domain" description="Ketoreductase (KR)" evidence="2">
    <location>
        <begin position="150"/>
        <end position="206"/>
    </location>
</feature>
<organism evidence="3 4">
    <name type="scientific">Prorocentrum cordatum</name>
    <dbReference type="NCBI Taxonomy" id="2364126"/>
    <lineage>
        <taxon>Eukaryota</taxon>
        <taxon>Sar</taxon>
        <taxon>Alveolata</taxon>
        <taxon>Dinophyceae</taxon>
        <taxon>Prorocentrales</taxon>
        <taxon>Prorocentraceae</taxon>
        <taxon>Prorocentrum</taxon>
    </lineage>
</organism>
<dbReference type="Pfam" id="PF08659">
    <property type="entry name" value="KR"/>
    <property type="match status" value="1"/>
</dbReference>
<dbReference type="Proteomes" id="UP001189429">
    <property type="component" value="Unassembled WGS sequence"/>
</dbReference>
<feature type="region of interest" description="Disordered" evidence="1">
    <location>
        <begin position="213"/>
        <end position="291"/>
    </location>
</feature>
<name>A0ABN9TKP2_9DINO</name>
<sequence>MRGPQAPKGGSGPASGSDRICSSIIAPRIDFETCDADQAFSCQLLYSIPSSPHLHPPLSRSLRASSFPCQQKDYTLACFSYAEARRFSSPERPIPRIRAWEGYRVSPPAPRPSLQPPLLQTRRRSCSGLLQWVIQTALLAEDGTGAKQENCASQGITFFQVFASTSGLLGLSRSSDYAAVNGYLNDLITFRRTLGAIGQANVWGQIAGTGLAGHGTGAAGRGGAGEQVEGAGEEVRQRSRVPEGVLPEGPGPRRPRRGAPGDATSSRCSTGPTSPPSRPRATFPSRVCAWP</sequence>
<evidence type="ECO:0000259" key="2">
    <source>
        <dbReference type="Pfam" id="PF08659"/>
    </source>
</evidence>
<evidence type="ECO:0000313" key="3">
    <source>
        <dbReference type="EMBL" id="CAK0846175.1"/>
    </source>
</evidence>
<keyword evidence="4" id="KW-1185">Reference proteome</keyword>